<keyword evidence="2" id="KW-1133">Transmembrane helix</keyword>
<dbReference type="InterPro" id="IPR011257">
    <property type="entry name" value="DNA_glycosylase"/>
</dbReference>
<dbReference type="InterPro" id="IPR052891">
    <property type="entry name" value="DNA-3mA_glycosylase"/>
</dbReference>
<keyword evidence="2" id="KW-0812">Transmembrane</keyword>
<feature type="binding site" evidence="1">
    <location>
        <position position="178"/>
    </location>
    <ligand>
        <name>Zn(2+)</name>
        <dbReference type="ChEBI" id="CHEBI:29105"/>
    </ligand>
</feature>
<feature type="binding site" evidence="1">
    <location>
        <position position="174"/>
    </location>
    <ligand>
        <name>Zn(2+)</name>
        <dbReference type="ChEBI" id="CHEBI:29105"/>
    </ligand>
</feature>
<dbReference type="EMBL" id="CP024696">
    <property type="protein sequence ID" value="ATV53622.1"/>
    <property type="molecule type" value="Genomic_DNA"/>
</dbReference>
<feature type="binding site" evidence="1">
    <location>
        <position position="4"/>
    </location>
    <ligand>
        <name>Zn(2+)</name>
        <dbReference type="ChEBI" id="CHEBI:29105"/>
    </ligand>
</feature>
<dbReference type="GO" id="GO:0006284">
    <property type="term" value="P:base-excision repair"/>
    <property type="evidence" value="ECO:0007669"/>
    <property type="project" value="InterPro"/>
</dbReference>
<feature type="binding site" evidence="1">
    <location>
        <position position="17"/>
    </location>
    <ligand>
        <name>Zn(2+)</name>
        <dbReference type="ChEBI" id="CHEBI:29105"/>
    </ligand>
</feature>
<dbReference type="InterPro" id="IPR005019">
    <property type="entry name" value="Adenine_glyco"/>
</dbReference>
<proteinExistence type="predicted"/>
<protein>
    <submittedName>
        <fullName evidence="3">DNA-3-methyladenine glycosylase I</fullName>
    </submittedName>
</protein>
<dbReference type="SUPFAM" id="SSF48150">
    <property type="entry name" value="DNA-glycosylase"/>
    <property type="match status" value="1"/>
</dbReference>
<reference evidence="3 4" key="1">
    <citation type="submission" date="2017-11" db="EMBL/GenBank/DDBJ databases">
        <title>Genome sequencing of Prevotella intermedia KCOM 2033.</title>
        <authorList>
            <person name="Kook J.-K."/>
            <person name="Park S.-N."/>
            <person name="Lim Y.K."/>
        </authorList>
    </citation>
    <scope>NUCLEOTIDE SEQUENCE [LARGE SCALE GENOMIC DNA]</scope>
    <source>
        <strain evidence="3 4">KCOM 2033</strain>
    </source>
</reference>
<name>A0A2D3NE42_PREIN</name>
<sequence length="184" mass="21665">MARCAWADAHPLLQKYHDERWGVPVHDDKMLFMYLVMECMSCGLSWLLMLKKQETFRLCFANFDFKQVARFTADDVQHILNTENMLKNQRKIEAMIANAQAFLRVIEEFGSFDKYIWHFSKGKTMVYPSHQKRLCTRNALSDKVAKDLKKRGFKYVGSVIIYSYLQSIGIINDHQADCDCYNRK</sequence>
<organism evidence="3 4">
    <name type="scientific">Prevotella intermedia</name>
    <dbReference type="NCBI Taxonomy" id="28131"/>
    <lineage>
        <taxon>Bacteria</taxon>
        <taxon>Pseudomonadati</taxon>
        <taxon>Bacteroidota</taxon>
        <taxon>Bacteroidia</taxon>
        <taxon>Bacteroidales</taxon>
        <taxon>Prevotellaceae</taxon>
        <taxon>Prevotella</taxon>
    </lineage>
</organism>
<gene>
    <name evidence="3" type="ORF">CTM50_11675</name>
</gene>
<dbReference type="Proteomes" id="UP000229323">
    <property type="component" value="Chromosome"/>
</dbReference>
<evidence type="ECO:0000256" key="1">
    <source>
        <dbReference type="PIRSR" id="PIRSR605019-1"/>
    </source>
</evidence>
<dbReference type="PANTHER" id="PTHR30037">
    <property type="entry name" value="DNA-3-METHYLADENINE GLYCOSYLASE 1"/>
    <property type="match status" value="1"/>
</dbReference>
<evidence type="ECO:0000313" key="3">
    <source>
        <dbReference type="EMBL" id="ATV53622.1"/>
    </source>
</evidence>
<keyword evidence="1" id="KW-0862">Zinc</keyword>
<dbReference type="PANTHER" id="PTHR30037:SF4">
    <property type="entry name" value="DNA-3-METHYLADENINE GLYCOSYLASE I"/>
    <property type="match status" value="1"/>
</dbReference>
<dbReference type="AlphaFoldDB" id="A0A2D3NE42"/>
<dbReference type="Gene3D" id="1.10.340.30">
    <property type="entry name" value="Hypothetical protein, domain 2"/>
    <property type="match status" value="1"/>
</dbReference>
<dbReference type="GO" id="GO:0046872">
    <property type="term" value="F:metal ion binding"/>
    <property type="evidence" value="ECO:0007669"/>
    <property type="project" value="UniProtKB-KW"/>
</dbReference>
<dbReference type="RefSeq" id="WP_100023687.1">
    <property type="nucleotide sequence ID" value="NZ_CP024696.1"/>
</dbReference>
<evidence type="ECO:0000313" key="4">
    <source>
        <dbReference type="Proteomes" id="UP000229323"/>
    </source>
</evidence>
<keyword evidence="1" id="KW-0479">Metal-binding</keyword>
<feature type="transmembrane region" description="Helical" evidence="2">
    <location>
        <begin position="31"/>
        <end position="50"/>
    </location>
</feature>
<dbReference type="GO" id="GO:0008725">
    <property type="term" value="F:DNA-3-methyladenine glycosylase activity"/>
    <property type="evidence" value="ECO:0007669"/>
    <property type="project" value="InterPro"/>
</dbReference>
<evidence type="ECO:0000256" key="2">
    <source>
        <dbReference type="SAM" id="Phobius"/>
    </source>
</evidence>
<dbReference type="Pfam" id="PF03352">
    <property type="entry name" value="Adenine_glyco"/>
    <property type="match status" value="1"/>
</dbReference>
<accession>A0A2D3NE42</accession>
<keyword evidence="2" id="KW-0472">Membrane</keyword>